<dbReference type="OrthoDB" id="289271at2"/>
<dbReference type="Proteomes" id="UP000315750">
    <property type="component" value="Chromosome"/>
</dbReference>
<dbReference type="RefSeq" id="WP_145248886.1">
    <property type="nucleotide sequence ID" value="NZ_CP036278.1"/>
</dbReference>
<keyword evidence="3" id="KW-1185">Reference proteome</keyword>
<feature type="domain" description="DUF6896" evidence="1">
    <location>
        <begin position="2"/>
        <end position="110"/>
    </location>
</feature>
<gene>
    <name evidence="2" type="ORF">Pan181_38320</name>
</gene>
<accession>A0A518ASB7</accession>
<evidence type="ECO:0000313" key="2">
    <source>
        <dbReference type="EMBL" id="QDU57614.1"/>
    </source>
</evidence>
<name>A0A518ASB7_9BACT</name>
<dbReference type="EMBL" id="CP036278">
    <property type="protein sequence ID" value="QDU57614.1"/>
    <property type="molecule type" value="Genomic_DNA"/>
</dbReference>
<dbReference type="KEGG" id="amuc:Pan181_38320"/>
<dbReference type="Pfam" id="PF21837">
    <property type="entry name" value="DUF6896"/>
    <property type="match status" value="1"/>
</dbReference>
<dbReference type="AlphaFoldDB" id="A0A518ASB7"/>
<protein>
    <recommendedName>
        <fullName evidence="1">DUF6896 domain-containing protein</fullName>
    </recommendedName>
</protein>
<proteinExistence type="predicted"/>
<evidence type="ECO:0000313" key="3">
    <source>
        <dbReference type="Proteomes" id="UP000315750"/>
    </source>
</evidence>
<sequence>MELVNKAIPLPESNRAWSFYCAANGLHEARELNGIGIYAHGYGVELKINDLVIDFDWGDNGEPDGFDSWRLWSFQADNCPIMECSHNAVKDWLELAFNDGELIKDSSLYYDPRRRAS</sequence>
<organism evidence="2 3">
    <name type="scientific">Aeoliella mucimassa</name>
    <dbReference type="NCBI Taxonomy" id="2527972"/>
    <lineage>
        <taxon>Bacteria</taxon>
        <taxon>Pseudomonadati</taxon>
        <taxon>Planctomycetota</taxon>
        <taxon>Planctomycetia</taxon>
        <taxon>Pirellulales</taxon>
        <taxon>Lacipirellulaceae</taxon>
        <taxon>Aeoliella</taxon>
    </lineage>
</organism>
<dbReference type="InterPro" id="IPR054191">
    <property type="entry name" value="DUF6896"/>
</dbReference>
<reference evidence="2 3" key="1">
    <citation type="submission" date="2019-02" db="EMBL/GenBank/DDBJ databases">
        <title>Deep-cultivation of Planctomycetes and their phenomic and genomic characterization uncovers novel biology.</title>
        <authorList>
            <person name="Wiegand S."/>
            <person name="Jogler M."/>
            <person name="Boedeker C."/>
            <person name="Pinto D."/>
            <person name="Vollmers J."/>
            <person name="Rivas-Marin E."/>
            <person name="Kohn T."/>
            <person name="Peeters S.H."/>
            <person name="Heuer A."/>
            <person name="Rast P."/>
            <person name="Oberbeckmann S."/>
            <person name="Bunk B."/>
            <person name="Jeske O."/>
            <person name="Meyerdierks A."/>
            <person name="Storesund J.E."/>
            <person name="Kallscheuer N."/>
            <person name="Luecker S."/>
            <person name="Lage O.M."/>
            <person name="Pohl T."/>
            <person name="Merkel B.J."/>
            <person name="Hornburger P."/>
            <person name="Mueller R.-W."/>
            <person name="Bruemmer F."/>
            <person name="Labrenz M."/>
            <person name="Spormann A.M."/>
            <person name="Op den Camp H."/>
            <person name="Overmann J."/>
            <person name="Amann R."/>
            <person name="Jetten M.S.M."/>
            <person name="Mascher T."/>
            <person name="Medema M.H."/>
            <person name="Devos D.P."/>
            <person name="Kaster A.-K."/>
            <person name="Ovreas L."/>
            <person name="Rohde M."/>
            <person name="Galperin M.Y."/>
            <person name="Jogler C."/>
        </authorList>
    </citation>
    <scope>NUCLEOTIDE SEQUENCE [LARGE SCALE GENOMIC DNA]</scope>
    <source>
        <strain evidence="2 3">Pan181</strain>
    </source>
</reference>
<evidence type="ECO:0000259" key="1">
    <source>
        <dbReference type="Pfam" id="PF21837"/>
    </source>
</evidence>